<evidence type="ECO:0000313" key="2">
    <source>
        <dbReference type="Proteomes" id="UP000237000"/>
    </source>
</evidence>
<dbReference type="EMBL" id="JXTC01000696">
    <property type="protein sequence ID" value="PON40143.1"/>
    <property type="molecule type" value="Genomic_DNA"/>
</dbReference>
<keyword evidence="2" id="KW-1185">Reference proteome</keyword>
<accession>A0A2P5AUB1</accession>
<evidence type="ECO:0000313" key="1">
    <source>
        <dbReference type="EMBL" id="PON40143.1"/>
    </source>
</evidence>
<gene>
    <name evidence="1" type="ORF">TorRG33x02_341180</name>
</gene>
<reference evidence="2" key="1">
    <citation type="submission" date="2016-06" db="EMBL/GenBank/DDBJ databases">
        <title>Parallel loss of symbiosis genes in relatives of nitrogen-fixing non-legume Parasponia.</title>
        <authorList>
            <person name="Van Velzen R."/>
            <person name="Holmer R."/>
            <person name="Bu F."/>
            <person name="Rutten L."/>
            <person name="Van Zeijl A."/>
            <person name="Liu W."/>
            <person name="Santuari L."/>
            <person name="Cao Q."/>
            <person name="Sharma T."/>
            <person name="Shen D."/>
            <person name="Roswanjaya Y."/>
            <person name="Wardhani T."/>
            <person name="Kalhor M.S."/>
            <person name="Jansen J."/>
            <person name="Van den Hoogen J."/>
            <person name="Gungor B."/>
            <person name="Hartog M."/>
            <person name="Hontelez J."/>
            <person name="Verver J."/>
            <person name="Yang W.-C."/>
            <person name="Schijlen E."/>
            <person name="Repin R."/>
            <person name="Schilthuizen M."/>
            <person name="Schranz E."/>
            <person name="Heidstra R."/>
            <person name="Miyata K."/>
            <person name="Fedorova E."/>
            <person name="Kohlen W."/>
            <person name="Bisseling T."/>
            <person name="Smit S."/>
            <person name="Geurts R."/>
        </authorList>
    </citation>
    <scope>NUCLEOTIDE SEQUENCE [LARGE SCALE GENOMIC DNA]</scope>
    <source>
        <strain evidence="2">cv. RG33-2</strain>
    </source>
</reference>
<dbReference type="AlphaFoldDB" id="A0A2P5AUB1"/>
<sequence>MLELVRHLWPKITILPNLLSCRTKHKSMKCYFWGFLTPRVAIQARNSLTREIKSEGNNSIKNPPDTYFDFARNFEVPKSFSPSGKERGIRGARRDPVLHDCLITSFDRVNSILVEMPN</sequence>
<organism evidence="1 2">
    <name type="scientific">Trema orientale</name>
    <name type="common">Charcoal tree</name>
    <name type="synonym">Celtis orientalis</name>
    <dbReference type="NCBI Taxonomy" id="63057"/>
    <lineage>
        <taxon>Eukaryota</taxon>
        <taxon>Viridiplantae</taxon>
        <taxon>Streptophyta</taxon>
        <taxon>Embryophyta</taxon>
        <taxon>Tracheophyta</taxon>
        <taxon>Spermatophyta</taxon>
        <taxon>Magnoliopsida</taxon>
        <taxon>eudicotyledons</taxon>
        <taxon>Gunneridae</taxon>
        <taxon>Pentapetalae</taxon>
        <taxon>rosids</taxon>
        <taxon>fabids</taxon>
        <taxon>Rosales</taxon>
        <taxon>Cannabaceae</taxon>
        <taxon>Trema</taxon>
    </lineage>
</organism>
<proteinExistence type="predicted"/>
<name>A0A2P5AUB1_TREOI</name>
<comment type="caution">
    <text evidence="1">The sequence shown here is derived from an EMBL/GenBank/DDBJ whole genome shotgun (WGS) entry which is preliminary data.</text>
</comment>
<dbReference type="Proteomes" id="UP000237000">
    <property type="component" value="Unassembled WGS sequence"/>
</dbReference>
<dbReference type="InParanoid" id="A0A2P5AUB1"/>
<protein>
    <submittedName>
        <fullName evidence="1">Uncharacterized protein</fullName>
    </submittedName>
</protein>